<gene>
    <name evidence="6" type="ORF">Aconfl_37060</name>
</gene>
<keyword evidence="4" id="KW-1133">Transmembrane helix</keyword>
<dbReference type="InterPro" id="IPR050695">
    <property type="entry name" value="N-acetylmuramoyl_amidase_3"/>
</dbReference>
<dbReference type="EC" id="3.5.1.28" evidence="2"/>
<evidence type="ECO:0000256" key="1">
    <source>
        <dbReference type="ARBA" id="ARBA00001561"/>
    </source>
</evidence>
<proteinExistence type="predicted"/>
<evidence type="ECO:0000259" key="5">
    <source>
        <dbReference type="SMART" id="SM00646"/>
    </source>
</evidence>
<dbReference type="EMBL" id="BTPD01000014">
    <property type="protein sequence ID" value="GMQ31063.1"/>
    <property type="molecule type" value="Genomic_DNA"/>
</dbReference>
<keyword evidence="3" id="KW-0378">Hydrolase</keyword>
<evidence type="ECO:0000256" key="4">
    <source>
        <dbReference type="SAM" id="Phobius"/>
    </source>
</evidence>
<dbReference type="SMART" id="SM00646">
    <property type="entry name" value="Ami_3"/>
    <property type="match status" value="1"/>
</dbReference>
<keyword evidence="7" id="KW-1185">Reference proteome</keyword>
<evidence type="ECO:0000256" key="2">
    <source>
        <dbReference type="ARBA" id="ARBA00011901"/>
    </source>
</evidence>
<organism evidence="6 7">
    <name type="scientific">Algoriphagus confluentis</name>
    <dbReference type="NCBI Taxonomy" id="1697556"/>
    <lineage>
        <taxon>Bacteria</taxon>
        <taxon>Pseudomonadati</taxon>
        <taxon>Bacteroidota</taxon>
        <taxon>Cytophagia</taxon>
        <taxon>Cytophagales</taxon>
        <taxon>Cyclobacteriaceae</taxon>
        <taxon>Algoriphagus</taxon>
    </lineage>
</organism>
<comment type="caution">
    <text evidence="6">The sequence shown here is derived from an EMBL/GenBank/DDBJ whole genome shotgun (WGS) entry which is preliminary data.</text>
</comment>
<dbReference type="PANTHER" id="PTHR30404:SF0">
    <property type="entry name" value="N-ACETYLMURAMOYL-L-ALANINE AMIDASE AMIC"/>
    <property type="match status" value="1"/>
</dbReference>
<sequence length="336" mass="37781">MIGLLAGGVRVSGKNRVFSLRGVVGRCASAEKVEIQKRKRLKKRILKSDTVACSLFNLVEISRKVNSIALMERFNNKKILLSFLITIPFLFGGFIPNETMMPAFRMKKIVLDAGHGGSDPGNIGSKAREKDINLAVTLLVGKYINENMPDVEVIYTRKDDSFPTLKKRPEIANTNKADLFVSIHSNSAPNRSAFGTETFVMGTKHFEANFDIVKRENSVILLEENYKEEYEGFDPTSPESYMLFNLTQKGFIGNSLSLAEQVETQFRDRVGRKSRGVKQGPFYVLWTPSMPSVLIELGFLSNSSEEQFLMSKQGQEYMASAIFRAIRDYKNSIEAN</sequence>
<name>A0ABQ6PSY6_9BACT</name>
<comment type="catalytic activity">
    <reaction evidence="1">
        <text>Hydrolyzes the link between N-acetylmuramoyl residues and L-amino acid residues in certain cell-wall glycopeptides.</text>
        <dbReference type="EC" id="3.5.1.28"/>
    </reaction>
</comment>
<dbReference type="CDD" id="cd02696">
    <property type="entry name" value="MurNAc-LAA"/>
    <property type="match status" value="1"/>
</dbReference>
<dbReference type="Proteomes" id="UP001338309">
    <property type="component" value="Unassembled WGS sequence"/>
</dbReference>
<evidence type="ECO:0000313" key="6">
    <source>
        <dbReference type="EMBL" id="GMQ31063.1"/>
    </source>
</evidence>
<dbReference type="InterPro" id="IPR002508">
    <property type="entry name" value="MurNAc-LAA_cat"/>
</dbReference>
<keyword evidence="4" id="KW-0812">Transmembrane</keyword>
<dbReference type="SUPFAM" id="SSF53187">
    <property type="entry name" value="Zn-dependent exopeptidases"/>
    <property type="match status" value="1"/>
</dbReference>
<feature type="domain" description="MurNAc-LAA" evidence="5">
    <location>
        <begin position="169"/>
        <end position="327"/>
    </location>
</feature>
<reference evidence="6 7" key="1">
    <citation type="submission" date="2023-08" db="EMBL/GenBank/DDBJ databases">
        <title>Draft genome sequence of Algoriphagus confluentis.</title>
        <authorList>
            <person name="Takatani N."/>
            <person name="Hosokawa M."/>
            <person name="Sawabe T."/>
        </authorList>
    </citation>
    <scope>NUCLEOTIDE SEQUENCE [LARGE SCALE GENOMIC DNA]</scope>
    <source>
        <strain evidence="6 7">NBRC 111222</strain>
    </source>
</reference>
<dbReference type="PANTHER" id="PTHR30404">
    <property type="entry name" value="N-ACETYLMURAMOYL-L-ALANINE AMIDASE"/>
    <property type="match status" value="1"/>
</dbReference>
<protein>
    <recommendedName>
        <fullName evidence="2">N-acetylmuramoyl-L-alanine amidase</fullName>
        <ecNumber evidence="2">3.5.1.28</ecNumber>
    </recommendedName>
</protein>
<dbReference type="Pfam" id="PF01520">
    <property type="entry name" value="Amidase_3"/>
    <property type="match status" value="1"/>
</dbReference>
<keyword evidence="4" id="KW-0472">Membrane</keyword>
<evidence type="ECO:0000313" key="7">
    <source>
        <dbReference type="Proteomes" id="UP001338309"/>
    </source>
</evidence>
<evidence type="ECO:0000256" key="3">
    <source>
        <dbReference type="ARBA" id="ARBA00022801"/>
    </source>
</evidence>
<feature type="transmembrane region" description="Helical" evidence="4">
    <location>
        <begin position="79"/>
        <end position="96"/>
    </location>
</feature>
<accession>A0ABQ6PSY6</accession>
<dbReference type="Gene3D" id="3.40.630.40">
    <property type="entry name" value="Zn-dependent exopeptidases"/>
    <property type="match status" value="1"/>
</dbReference>